<proteinExistence type="predicted"/>
<dbReference type="Proteomes" id="UP001519308">
    <property type="component" value="Unassembled WGS sequence"/>
</dbReference>
<keyword evidence="2" id="KW-1185">Reference proteome</keyword>
<evidence type="ECO:0008006" key="3">
    <source>
        <dbReference type="Google" id="ProtNLM"/>
    </source>
</evidence>
<sequence length="199" mass="22983">MKKHILFCIIAGIMTISLVGCQKENKLNKEVLNEASNSNSSIIINNTSYEDEPDNSVIKKRYDNVNKEQLTYEIVPQSGYFYESENEIVSSFRLNEIPSINNKKYWHILQDYTYACELNPTKLSYDEAIKLISKVLPSDIKKEREKLKDGDEYLIRSIIYSSSKGNFIVQLVHPKIEDENLKKTTNLDSVIGISYLKEE</sequence>
<evidence type="ECO:0000313" key="1">
    <source>
        <dbReference type="EMBL" id="MBP2024175.1"/>
    </source>
</evidence>
<dbReference type="EMBL" id="JAGGLL010000052">
    <property type="protein sequence ID" value="MBP2024175.1"/>
    <property type="molecule type" value="Genomic_DNA"/>
</dbReference>
<protein>
    <recommendedName>
        <fullName evidence="3">Lipoprotein</fullName>
    </recommendedName>
</protein>
<accession>A0ABS4K8S5</accession>
<name>A0ABS4K8S5_9CLOT</name>
<organism evidence="1 2">
    <name type="scientific">Clostridium punense</name>
    <dbReference type="NCBI Taxonomy" id="1054297"/>
    <lineage>
        <taxon>Bacteria</taxon>
        <taxon>Bacillati</taxon>
        <taxon>Bacillota</taxon>
        <taxon>Clostridia</taxon>
        <taxon>Eubacteriales</taxon>
        <taxon>Clostridiaceae</taxon>
        <taxon>Clostridium</taxon>
    </lineage>
</organism>
<gene>
    <name evidence="1" type="ORF">J2Z44_004030</name>
</gene>
<dbReference type="RefSeq" id="WP_209649988.1">
    <property type="nucleotide sequence ID" value="NZ_JAGGLL010000052.1"/>
</dbReference>
<comment type="caution">
    <text evidence="1">The sequence shown here is derived from an EMBL/GenBank/DDBJ whole genome shotgun (WGS) entry which is preliminary data.</text>
</comment>
<evidence type="ECO:0000313" key="2">
    <source>
        <dbReference type="Proteomes" id="UP001519308"/>
    </source>
</evidence>
<dbReference type="PROSITE" id="PS51257">
    <property type="entry name" value="PROKAR_LIPOPROTEIN"/>
    <property type="match status" value="1"/>
</dbReference>
<reference evidence="1 2" key="1">
    <citation type="submission" date="2021-03" db="EMBL/GenBank/DDBJ databases">
        <title>Genomic Encyclopedia of Type Strains, Phase IV (KMG-IV): sequencing the most valuable type-strain genomes for metagenomic binning, comparative biology and taxonomic classification.</title>
        <authorList>
            <person name="Goeker M."/>
        </authorList>
    </citation>
    <scope>NUCLEOTIDE SEQUENCE [LARGE SCALE GENOMIC DNA]</scope>
    <source>
        <strain evidence="1 2">DSM 28650</strain>
    </source>
</reference>